<gene>
    <name evidence="1" type="ORF">Pint_26921</name>
</gene>
<dbReference type="EMBL" id="CM047740">
    <property type="protein sequence ID" value="KAJ0039752.1"/>
    <property type="molecule type" value="Genomic_DNA"/>
</dbReference>
<protein>
    <submittedName>
        <fullName evidence="1">Uncharacterized protein</fullName>
    </submittedName>
</protein>
<keyword evidence="2" id="KW-1185">Reference proteome</keyword>
<reference evidence="2" key="1">
    <citation type="journal article" date="2023" name="G3 (Bethesda)">
        <title>Genome assembly and association tests identify interacting loci associated with vigor, precocity, and sex in interspecific pistachio rootstocks.</title>
        <authorList>
            <person name="Palmer W."/>
            <person name="Jacygrad E."/>
            <person name="Sagayaradj S."/>
            <person name="Cavanaugh K."/>
            <person name="Han R."/>
            <person name="Bertier L."/>
            <person name="Beede B."/>
            <person name="Kafkas S."/>
            <person name="Golino D."/>
            <person name="Preece J."/>
            <person name="Michelmore R."/>
        </authorList>
    </citation>
    <scope>NUCLEOTIDE SEQUENCE [LARGE SCALE GENOMIC DNA]</scope>
</reference>
<dbReference type="Proteomes" id="UP001163603">
    <property type="component" value="Chromosome 5"/>
</dbReference>
<accession>A0ACC0YQC8</accession>
<organism evidence="1 2">
    <name type="scientific">Pistacia integerrima</name>
    <dbReference type="NCBI Taxonomy" id="434235"/>
    <lineage>
        <taxon>Eukaryota</taxon>
        <taxon>Viridiplantae</taxon>
        <taxon>Streptophyta</taxon>
        <taxon>Embryophyta</taxon>
        <taxon>Tracheophyta</taxon>
        <taxon>Spermatophyta</taxon>
        <taxon>Magnoliopsida</taxon>
        <taxon>eudicotyledons</taxon>
        <taxon>Gunneridae</taxon>
        <taxon>Pentapetalae</taxon>
        <taxon>rosids</taxon>
        <taxon>malvids</taxon>
        <taxon>Sapindales</taxon>
        <taxon>Anacardiaceae</taxon>
        <taxon>Pistacia</taxon>
    </lineage>
</organism>
<name>A0ACC0YQC8_9ROSI</name>
<evidence type="ECO:0000313" key="2">
    <source>
        <dbReference type="Proteomes" id="UP001163603"/>
    </source>
</evidence>
<evidence type="ECO:0000313" key="1">
    <source>
        <dbReference type="EMBL" id="KAJ0039752.1"/>
    </source>
</evidence>
<comment type="caution">
    <text evidence="1">The sequence shown here is derived from an EMBL/GenBank/DDBJ whole genome shotgun (WGS) entry which is preliminary data.</text>
</comment>
<proteinExistence type="predicted"/>
<sequence>MVLRQQPPKMMTMMLICLVRRQKRKRRLLKSVQLPLRHLEKIKNLKLKSKRPCFLFSAGQSSVLLGVKPWDDETDMKKLEEAVRSVQMAGLLWGTFMFFLYFNDTKLVPVVYGIKKLQIMLTIVDDLVSVDNFIEEHLMSEPINEYVQSCDRQDIIGESLARTAGEVSRTDKEEHSQLLQLLCESLKKAKQCHFLDGFVKFVQIKTLHVDCPASLVPSSCSAVSVVPSSCSAAWVSVSCLRFRRPKPPHLFQKKPQLLEMAVVFGDLNSATGLKKLDEYLLTCSYITGYQASKDDITVYAALSKAPSSEYVNVSRWYNHIDALLRISGVSAEGSGVTVEGFAPITEEEIATPPVGDTKASSVLRANIFIFYACSFCIVLNPAAAAEDDDDDVDLFGEETEEEKKAAEERAAAVKASGKKKESGKSSVLLEVKPWDDETDMKKLEEAVRSVQMEGLLWGASKLVPVGYGIKKLQIMLTIVDDLVSVDNLIEEHLMSEPINEYVQSCDIIAFNKICEYLYKHLWAFRFLQIIYTKSMKMDLHIVFSLVTEYMNPWRELLESFQGQVLCVHYRSKMIIICSINVSVLLKNILFCCGFCF</sequence>